<dbReference type="PANTHER" id="PTHR22855">
    <property type="entry name" value="ACETYL, PROPIONYL, PYRUVATE, AND GLUTACONYL CARBOXYLASE-RELATED"/>
    <property type="match status" value="1"/>
</dbReference>
<dbReference type="PANTHER" id="PTHR22855:SF13">
    <property type="entry name" value="METHYLCROTONOYL-COA CARBOXYLASE BETA CHAIN, MITOCHONDRIAL"/>
    <property type="match status" value="1"/>
</dbReference>
<dbReference type="GO" id="GO:0004485">
    <property type="term" value="F:methylcrotonoyl-CoA carboxylase activity"/>
    <property type="evidence" value="ECO:0007669"/>
    <property type="project" value="TreeGrafter"/>
</dbReference>
<organism evidence="4 5">
    <name type="scientific">Isoptericola jiangsuensis</name>
    <dbReference type="NCBI Taxonomy" id="548579"/>
    <lineage>
        <taxon>Bacteria</taxon>
        <taxon>Bacillati</taxon>
        <taxon>Actinomycetota</taxon>
        <taxon>Actinomycetes</taxon>
        <taxon>Micrococcales</taxon>
        <taxon>Promicromonosporaceae</taxon>
        <taxon>Isoptericola</taxon>
    </lineage>
</organism>
<evidence type="ECO:0000259" key="3">
    <source>
        <dbReference type="PROSITE" id="PS50989"/>
    </source>
</evidence>
<dbReference type="RefSeq" id="WP_098462633.1">
    <property type="nucleotide sequence ID" value="NZ_PDJJ01000001.1"/>
</dbReference>
<dbReference type="OrthoDB" id="9803706at2"/>
<evidence type="ECO:0000256" key="1">
    <source>
        <dbReference type="SAM" id="MobiDB-lite"/>
    </source>
</evidence>
<dbReference type="SUPFAM" id="SSF52096">
    <property type="entry name" value="ClpP/crotonase"/>
    <property type="match status" value="2"/>
</dbReference>
<name>A0A2A9ESR0_9MICO</name>
<dbReference type="Pfam" id="PF01039">
    <property type="entry name" value="Carboxyl_trans"/>
    <property type="match status" value="1"/>
</dbReference>
<dbReference type="PROSITE" id="PS50989">
    <property type="entry name" value="COA_CT_CTER"/>
    <property type="match status" value="1"/>
</dbReference>
<evidence type="ECO:0000259" key="2">
    <source>
        <dbReference type="PROSITE" id="PS50980"/>
    </source>
</evidence>
<dbReference type="Gene3D" id="3.90.226.10">
    <property type="entry name" value="2-enoyl-CoA Hydratase, Chain A, domain 1"/>
    <property type="match status" value="2"/>
</dbReference>
<dbReference type="GO" id="GO:1905202">
    <property type="term" value="C:methylcrotonoyl-CoA carboxylase complex"/>
    <property type="evidence" value="ECO:0007669"/>
    <property type="project" value="TreeGrafter"/>
</dbReference>
<dbReference type="FunFam" id="3.90.226.10:FF:000046">
    <property type="entry name" value="Geranyl-CoA carboxylase beta subunit"/>
    <property type="match status" value="1"/>
</dbReference>
<keyword evidence="5" id="KW-1185">Reference proteome</keyword>
<accession>A0A2A9ESR0</accession>
<dbReference type="GO" id="GO:0006552">
    <property type="term" value="P:L-leucine catabolic process"/>
    <property type="evidence" value="ECO:0007669"/>
    <property type="project" value="TreeGrafter"/>
</dbReference>
<evidence type="ECO:0000313" key="5">
    <source>
        <dbReference type="Proteomes" id="UP000224130"/>
    </source>
</evidence>
<dbReference type="InterPro" id="IPR011763">
    <property type="entry name" value="COA_CT_C"/>
</dbReference>
<proteinExistence type="predicted"/>
<feature type="compositionally biased region" description="Basic and acidic residues" evidence="1">
    <location>
        <begin position="43"/>
        <end position="52"/>
    </location>
</feature>
<dbReference type="InterPro" id="IPR011762">
    <property type="entry name" value="COA_CT_N"/>
</dbReference>
<evidence type="ECO:0000313" key="4">
    <source>
        <dbReference type="EMBL" id="PFG42054.1"/>
    </source>
</evidence>
<dbReference type="PROSITE" id="PS50980">
    <property type="entry name" value="COA_CT_NTER"/>
    <property type="match status" value="1"/>
</dbReference>
<feature type="region of interest" description="Disordered" evidence="1">
    <location>
        <begin position="1"/>
        <end position="52"/>
    </location>
</feature>
<feature type="domain" description="CoA carboxyltransferase C-terminal" evidence="3">
    <location>
        <begin position="281"/>
        <end position="527"/>
    </location>
</feature>
<dbReference type="EMBL" id="PDJJ01000001">
    <property type="protein sequence ID" value="PFG42054.1"/>
    <property type="molecule type" value="Genomic_DNA"/>
</dbReference>
<reference evidence="4 5" key="1">
    <citation type="submission" date="2017-10" db="EMBL/GenBank/DDBJ databases">
        <title>Sequencing the genomes of 1000 actinobacteria strains.</title>
        <authorList>
            <person name="Klenk H.-P."/>
        </authorList>
    </citation>
    <scope>NUCLEOTIDE SEQUENCE [LARGE SCALE GENOMIC DNA]</scope>
    <source>
        <strain evidence="4 5">DSM 21863</strain>
    </source>
</reference>
<dbReference type="Proteomes" id="UP000224130">
    <property type="component" value="Unassembled WGS sequence"/>
</dbReference>
<dbReference type="InterPro" id="IPR045190">
    <property type="entry name" value="MCCB/AccD1-like"/>
</dbReference>
<feature type="domain" description="CoA carboxyltransferase N-terminal" evidence="2">
    <location>
        <begin position="22"/>
        <end position="278"/>
    </location>
</feature>
<dbReference type="AlphaFoldDB" id="A0A2A9ESR0"/>
<dbReference type="InterPro" id="IPR029045">
    <property type="entry name" value="ClpP/crotonase-like_dom_sf"/>
</dbReference>
<dbReference type="FunFam" id="3.90.226.10:FF:000004">
    <property type="entry name" value="Methylcrotonoyl-CoA carboxylase beta chain"/>
    <property type="match status" value="1"/>
</dbReference>
<protein>
    <submittedName>
        <fullName evidence="4">3-methylcrotonyl-CoA carboxylase beta subunit</fullName>
    </submittedName>
</protein>
<sequence length="535" mass="56564">MSVLTSAVDPDAAATRTNGDGQRALADRLRERTAAAARGGPDASRERHVGRGKLLPRDRVERLLDPGSPFLEIGALAAGDQDDGAWPGAGVVAGIGRVSGRLVMVVANDPTVKGGTYHPLTVKKHLRAQEVALENRLPCVYLVDSGGAFLPRQDEVFPDRDHFGRIFYHQARLSAAGVPQLSAVLGSCTAGGAYVPAMSDETVIVRDQGTIFLGGPPLVKAAIGEEVTAEELGGGVLHARRSGVVDHLADDDEHALDLLRGIVATLPPDPPPVWEVTPSRPPLLDAAGLYDAVPVDVTQPYDPREVIARLVDGSELAEFKAEYGTTLVCGFARLHGHRVGVLANHGVLLRESALKGAHFVELCDQRGIPLLFLQNISGFMVGTDAEAGGIAKDGAKMVTAVATTRVPKLTVIVGGSFGAGNYAMCGRAYGPRFLFSWPGSRISVMGGEQAASVLATVKRDQLAGRGEEWDPDAASTFRTSIHDAYEAAGDPYHATSRLWDDGIVDPVDTRRVLGLALAVCARTPLPDPGFGLFRM</sequence>
<comment type="caution">
    <text evidence="4">The sequence shown here is derived from an EMBL/GenBank/DDBJ whole genome shotgun (WGS) entry which is preliminary data.</text>
</comment>
<gene>
    <name evidence="4" type="ORF">ATJ88_0704</name>
</gene>
<dbReference type="InterPro" id="IPR034733">
    <property type="entry name" value="AcCoA_carboxyl_beta"/>
</dbReference>